<evidence type="ECO:0000256" key="1">
    <source>
        <dbReference type="SAM" id="MobiDB-lite"/>
    </source>
</evidence>
<keyword evidence="2" id="KW-1133">Transmembrane helix</keyword>
<gene>
    <name evidence="3" type="ORF">E8M01_03915</name>
</gene>
<dbReference type="KEGG" id="pstg:E8M01_03915"/>
<dbReference type="Proteomes" id="UP000298781">
    <property type="component" value="Chromosome"/>
</dbReference>
<evidence type="ECO:0000313" key="4">
    <source>
        <dbReference type="Proteomes" id="UP000298781"/>
    </source>
</evidence>
<dbReference type="EMBL" id="CP039690">
    <property type="protein sequence ID" value="QCI63458.1"/>
    <property type="molecule type" value="Genomic_DNA"/>
</dbReference>
<feature type="compositionally biased region" description="Low complexity" evidence="1">
    <location>
        <begin position="202"/>
        <end position="215"/>
    </location>
</feature>
<keyword evidence="4" id="KW-1185">Reference proteome</keyword>
<keyword evidence="2" id="KW-0812">Transmembrane</keyword>
<organism evidence="3 4">
    <name type="scientific">Phreatobacter stygius</name>
    <dbReference type="NCBI Taxonomy" id="1940610"/>
    <lineage>
        <taxon>Bacteria</taxon>
        <taxon>Pseudomonadati</taxon>
        <taxon>Pseudomonadota</taxon>
        <taxon>Alphaproteobacteria</taxon>
        <taxon>Hyphomicrobiales</taxon>
        <taxon>Phreatobacteraceae</taxon>
        <taxon>Phreatobacter</taxon>
    </lineage>
</organism>
<evidence type="ECO:0000313" key="3">
    <source>
        <dbReference type="EMBL" id="QCI63458.1"/>
    </source>
</evidence>
<keyword evidence="2" id="KW-0472">Membrane</keyword>
<feature type="transmembrane region" description="Helical" evidence="2">
    <location>
        <begin position="239"/>
        <end position="260"/>
    </location>
</feature>
<name>A0A4D7AXA7_9HYPH</name>
<accession>A0A4D7AXA7</accession>
<proteinExistence type="predicted"/>
<dbReference type="OrthoDB" id="9808451at2"/>
<protein>
    <submittedName>
        <fullName evidence="3">Uncharacterized protein</fullName>
    </submittedName>
</protein>
<feature type="region of interest" description="Disordered" evidence="1">
    <location>
        <begin position="202"/>
        <end position="225"/>
    </location>
</feature>
<evidence type="ECO:0000256" key="2">
    <source>
        <dbReference type="SAM" id="Phobius"/>
    </source>
</evidence>
<dbReference type="AlphaFoldDB" id="A0A4D7AXA7"/>
<reference evidence="3 4" key="1">
    <citation type="submission" date="2019-04" db="EMBL/GenBank/DDBJ databases">
        <title>Phreatobacter aquaticus sp. nov.</title>
        <authorList>
            <person name="Choi A."/>
        </authorList>
    </citation>
    <scope>NUCLEOTIDE SEQUENCE [LARGE SCALE GENOMIC DNA]</scope>
    <source>
        <strain evidence="3 4">KCTC 52518</strain>
    </source>
</reference>
<sequence>MDEKQAGAAAGALYERSLKDAMRRMRIQEAERTGVIVALRDAELARLEILRDKLTPVFAQVPAHIDLFDTGLVPGDPPRLWIDMISFVEMARDKRQFRFLQDSRLGRSIILESDNADTIADSVTAYVAQRLIERERMLGAPRASTDAAAVQLAEPQPTGLPRAGLPAVLASPAETGQAVQARADALPAQSFAAQSFAAPAEASAPVRPEAPPARSETAAARSEVPMAAPAREGVRFSGLGAFVVFLIGIGLGVGAILAAAQIAARG</sequence>
<dbReference type="RefSeq" id="WP_136958916.1">
    <property type="nucleotide sequence ID" value="NZ_CP039690.1"/>
</dbReference>